<name>F0VYU6_9STRA</name>
<dbReference type="SMART" id="SM00367">
    <property type="entry name" value="LRR_CC"/>
    <property type="match status" value="9"/>
</dbReference>
<organism evidence="3">
    <name type="scientific">Albugo laibachii Nc14</name>
    <dbReference type="NCBI Taxonomy" id="890382"/>
    <lineage>
        <taxon>Eukaryota</taxon>
        <taxon>Sar</taxon>
        <taxon>Stramenopiles</taxon>
        <taxon>Oomycota</taxon>
        <taxon>Peronosporomycetes</taxon>
        <taxon>Albuginales</taxon>
        <taxon>Albuginaceae</taxon>
        <taxon>Albugo</taxon>
    </lineage>
</organism>
<dbReference type="HOGENOM" id="CLU_522245_0_0_1"/>
<dbReference type="AlphaFoldDB" id="F0VYU6"/>
<evidence type="ECO:0000313" key="3">
    <source>
        <dbReference type="EMBL" id="CCA13961.1"/>
    </source>
</evidence>
<feature type="domain" description="F-box/LRR-repeat protein 15-like leucin rich repeat" evidence="2">
    <location>
        <begin position="318"/>
        <end position="466"/>
    </location>
</feature>
<protein>
    <submittedName>
        <fullName evidence="3">Uncharacterized protein AlNc14C1G97</fullName>
    </submittedName>
</protein>
<dbReference type="PANTHER" id="PTHR13318:SF101">
    <property type="entry name" value="F-BOX_LRR PROTEIN"/>
    <property type="match status" value="1"/>
</dbReference>
<dbReference type="InterPro" id="IPR006553">
    <property type="entry name" value="Leu-rich_rpt_Cys-con_subtyp"/>
</dbReference>
<dbReference type="InterPro" id="IPR032675">
    <property type="entry name" value="LRR_dom_sf"/>
</dbReference>
<sequence>MRTRENDATESSREAQTSVEIVGNDDQLDEDSQQSIRVFGAGRQSLTWPGYMQTAQQLADNRLAAQLARERELSERKTVSTDVDNWTPHRKEPRKEMDYRSTALLSLRDLAVQVLSQYIEQMPTLEYLDASARHRVAYQVSKMRKLDSKVLPLFIFPGVTEIDLPDCSNIDETSFLEALKNSSASNLSLAVLRLKFCGRCVSDQVLVELGNAIQSVEILSLQGCYRLSDSGCETLVRQSAPSMEEFELSCNQRITKKSIEFMSELKHLYSLTLSECPQLTDDDLFPLCTMRRLDQLKLEQMVKLSDNFVSTFLKKLPNLKQISLSRCSQLQDDSVRAIFTYCRGLQKLNLSDMPLISDEPFALVRELGHPLVDVDLQRCILLSDIAFDHIAFGANKYLESVKMSSIMGVTDATLQALQSHCSKNLTTLDVSFCRKITESGLGVLTDHCEKLQFLILWGCTHITERFLSGHKLDKLEITGHPHLTGLSVR</sequence>
<dbReference type="InterPro" id="IPR057207">
    <property type="entry name" value="FBXL15_LRR"/>
</dbReference>
<dbReference type="Gene3D" id="3.80.10.10">
    <property type="entry name" value="Ribonuclease Inhibitor"/>
    <property type="match status" value="3"/>
</dbReference>
<accession>F0VYU6</accession>
<reference evidence="3" key="1">
    <citation type="journal article" date="2011" name="PLoS Biol.">
        <title>Gene gain and loss during evolution of obligate parasitism in the white rust pathogen of Arabidopsis thaliana.</title>
        <authorList>
            <person name="Kemen E."/>
            <person name="Gardiner A."/>
            <person name="Schultz-Larsen T."/>
            <person name="Kemen A.C."/>
            <person name="Balmuth A.L."/>
            <person name="Robert-Seilaniantz A."/>
            <person name="Bailey K."/>
            <person name="Holub E."/>
            <person name="Studholme D.J."/>
            <person name="Maclean D."/>
            <person name="Jones J.D."/>
        </authorList>
    </citation>
    <scope>NUCLEOTIDE SEQUENCE</scope>
</reference>
<dbReference type="EMBL" id="FR824046">
    <property type="protein sequence ID" value="CCA13961.1"/>
    <property type="molecule type" value="Genomic_DNA"/>
</dbReference>
<gene>
    <name evidence="3" type="primary">AlNc14C1G97</name>
    <name evidence="3" type="ORF">ALNC14_001040</name>
</gene>
<evidence type="ECO:0000256" key="1">
    <source>
        <dbReference type="SAM" id="MobiDB-lite"/>
    </source>
</evidence>
<dbReference type="GO" id="GO:0031146">
    <property type="term" value="P:SCF-dependent proteasomal ubiquitin-dependent protein catabolic process"/>
    <property type="evidence" value="ECO:0007669"/>
    <property type="project" value="TreeGrafter"/>
</dbReference>
<dbReference type="Pfam" id="PF25372">
    <property type="entry name" value="DUF7885"/>
    <property type="match status" value="1"/>
</dbReference>
<feature type="compositionally biased region" description="Basic and acidic residues" evidence="1">
    <location>
        <begin position="1"/>
        <end position="13"/>
    </location>
</feature>
<dbReference type="GO" id="GO:0019005">
    <property type="term" value="C:SCF ubiquitin ligase complex"/>
    <property type="evidence" value="ECO:0007669"/>
    <property type="project" value="TreeGrafter"/>
</dbReference>
<feature type="region of interest" description="Disordered" evidence="1">
    <location>
        <begin position="1"/>
        <end position="20"/>
    </location>
</feature>
<evidence type="ECO:0000259" key="2">
    <source>
        <dbReference type="Pfam" id="PF25372"/>
    </source>
</evidence>
<proteinExistence type="predicted"/>
<dbReference type="SUPFAM" id="SSF52047">
    <property type="entry name" value="RNI-like"/>
    <property type="match status" value="1"/>
</dbReference>
<reference evidence="3" key="2">
    <citation type="submission" date="2011-02" db="EMBL/GenBank/DDBJ databases">
        <authorList>
            <person name="MacLean D."/>
        </authorList>
    </citation>
    <scope>NUCLEOTIDE SEQUENCE</scope>
</reference>
<dbReference type="PANTHER" id="PTHR13318">
    <property type="entry name" value="PARTNER OF PAIRED, ISOFORM B-RELATED"/>
    <property type="match status" value="1"/>
</dbReference>